<dbReference type="OrthoDB" id="9811417at2"/>
<evidence type="ECO:0000256" key="2">
    <source>
        <dbReference type="ARBA" id="ARBA00023239"/>
    </source>
</evidence>
<evidence type="ECO:0000256" key="3">
    <source>
        <dbReference type="SAM" id="MobiDB-lite"/>
    </source>
</evidence>
<dbReference type="InterPro" id="IPR001608">
    <property type="entry name" value="Ala_racemase_N"/>
</dbReference>
<dbReference type="Pfam" id="PF14031">
    <property type="entry name" value="D-ser_dehydrat"/>
    <property type="match status" value="1"/>
</dbReference>
<sequence>MLIDAAAVAALRDEPFDWRFKSLPPGVSGAPVTVGEYLAGRPRAADFGTPLLTLERRAIEHNLAAMASWTAAAGVSLAPHGKSTMAPALWRRQLDAGAWGITLANLPQLRVARAFGVSRLMLASALTDPAGLAWIAAQLDADPAFTFLCWADSPRTVEIMDAALRAAPHRTALRSAARPVDVCVELGAPGGRTGARDEAEARAVAEAIRAAPTLRLAGIAGYEGALGHDASPSSLGAVDAFLKRMAALHGDLPYEVDEPVGTAGGSAYFDQVVDVLGGLHGRLVLRSGAYIIHDDGFYRAISPFSRGDGSRSSGAADSPSSRVAGPGPLRPAMHGWARVVSRPEPGLALLDAGKRDLPFDEGLPEPQAACGRPADVLRGARVTALNDQLTFLSVEPGSALDCGDVVRLGLSHPCTALDKWTLIPVIDDIEADDPEVVDLVRTFF</sequence>
<dbReference type="GO" id="GO:0016829">
    <property type="term" value="F:lyase activity"/>
    <property type="evidence" value="ECO:0007669"/>
    <property type="project" value="UniProtKB-KW"/>
</dbReference>
<dbReference type="EMBL" id="QOIL01000006">
    <property type="protein sequence ID" value="RCG30959.1"/>
    <property type="molecule type" value="Genomic_DNA"/>
</dbReference>
<evidence type="ECO:0000313" key="5">
    <source>
        <dbReference type="EMBL" id="RCG30959.1"/>
    </source>
</evidence>
<keyword evidence="6" id="KW-1185">Reference proteome</keyword>
<feature type="domain" description="D-serine dehydratase-like" evidence="4">
    <location>
        <begin position="332"/>
        <end position="427"/>
    </location>
</feature>
<name>A0A367FM29_9ACTN</name>
<dbReference type="PANTHER" id="PTHR28004:SF8">
    <property type="entry name" value="D-SERINE DEAMINASE"/>
    <property type="match status" value="1"/>
</dbReference>
<feature type="compositionally biased region" description="Low complexity" evidence="3">
    <location>
        <begin position="308"/>
        <end position="322"/>
    </location>
</feature>
<dbReference type="PANTHER" id="PTHR28004">
    <property type="entry name" value="ZGC:162816-RELATED"/>
    <property type="match status" value="1"/>
</dbReference>
<evidence type="ECO:0000259" key="4">
    <source>
        <dbReference type="SMART" id="SM01119"/>
    </source>
</evidence>
<dbReference type="InterPro" id="IPR026956">
    <property type="entry name" value="D-ser_dehydrat-like_dom"/>
</dbReference>
<dbReference type="Proteomes" id="UP000253094">
    <property type="component" value="Unassembled WGS sequence"/>
</dbReference>
<protein>
    <submittedName>
        <fullName evidence="5">Amino acid deaminase</fullName>
    </submittedName>
</protein>
<feature type="region of interest" description="Disordered" evidence="3">
    <location>
        <begin position="308"/>
        <end position="328"/>
    </location>
</feature>
<evidence type="ECO:0000313" key="6">
    <source>
        <dbReference type="Proteomes" id="UP000253094"/>
    </source>
</evidence>
<dbReference type="RefSeq" id="WP_114029090.1">
    <property type="nucleotide sequence ID" value="NZ_QOIL01000006.1"/>
</dbReference>
<comment type="similarity">
    <text evidence="1">Belongs to the DSD1 family.</text>
</comment>
<accession>A0A367FM29</accession>
<dbReference type="AlphaFoldDB" id="A0A367FM29"/>
<gene>
    <name evidence="5" type="ORF">DQ384_13480</name>
</gene>
<dbReference type="Gene3D" id="2.40.37.20">
    <property type="entry name" value="D-serine dehydratase-like domain"/>
    <property type="match status" value="1"/>
</dbReference>
<organism evidence="5 6">
    <name type="scientific">Sphaerisporangium album</name>
    <dbReference type="NCBI Taxonomy" id="509200"/>
    <lineage>
        <taxon>Bacteria</taxon>
        <taxon>Bacillati</taxon>
        <taxon>Actinomycetota</taxon>
        <taxon>Actinomycetes</taxon>
        <taxon>Streptosporangiales</taxon>
        <taxon>Streptosporangiaceae</taxon>
        <taxon>Sphaerisporangium</taxon>
    </lineage>
</organism>
<evidence type="ECO:0000256" key="1">
    <source>
        <dbReference type="ARBA" id="ARBA00005323"/>
    </source>
</evidence>
<reference evidence="5 6" key="1">
    <citation type="submission" date="2018-06" db="EMBL/GenBank/DDBJ databases">
        <title>Sphaerisporangium craniellae sp. nov., isolated from a marine sponge in the South China Sea.</title>
        <authorList>
            <person name="Li L."/>
        </authorList>
    </citation>
    <scope>NUCLEOTIDE SEQUENCE [LARGE SCALE GENOMIC DNA]</scope>
    <source>
        <strain evidence="5 6">CCTCC AA 208026</strain>
    </source>
</reference>
<dbReference type="SMART" id="SM01119">
    <property type="entry name" value="D-ser_dehydrat"/>
    <property type="match status" value="1"/>
</dbReference>
<dbReference type="SUPFAM" id="SSF51419">
    <property type="entry name" value="PLP-binding barrel"/>
    <property type="match status" value="1"/>
</dbReference>
<keyword evidence="2" id="KW-0456">Lyase</keyword>
<dbReference type="Pfam" id="PF01168">
    <property type="entry name" value="Ala_racemase_N"/>
    <property type="match status" value="1"/>
</dbReference>
<dbReference type="InterPro" id="IPR029066">
    <property type="entry name" value="PLP-binding_barrel"/>
</dbReference>
<comment type="caution">
    <text evidence="5">The sequence shown here is derived from an EMBL/GenBank/DDBJ whole genome shotgun (WGS) entry which is preliminary data.</text>
</comment>
<dbReference type="InterPro" id="IPR042208">
    <property type="entry name" value="D-ser_dehydrat-like_sf"/>
</dbReference>
<proteinExistence type="inferred from homology"/>
<dbReference type="InterPro" id="IPR051466">
    <property type="entry name" value="D-amino_acid_metab_enzyme"/>
</dbReference>
<dbReference type="Gene3D" id="3.20.20.10">
    <property type="entry name" value="Alanine racemase"/>
    <property type="match status" value="1"/>
</dbReference>